<evidence type="ECO:0008006" key="5">
    <source>
        <dbReference type="Google" id="ProtNLM"/>
    </source>
</evidence>
<feature type="chain" id="PRO_5035298439" description="Protein kinase domain-containing protein" evidence="2">
    <location>
        <begin position="17"/>
        <end position="682"/>
    </location>
</feature>
<keyword evidence="2" id="KW-0732">Signal</keyword>
<name>A0A8J2SI58_9STRA</name>
<keyword evidence="4" id="KW-1185">Reference proteome</keyword>
<evidence type="ECO:0000313" key="4">
    <source>
        <dbReference type="Proteomes" id="UP000789595"/>
    </source>
</evidence>
<dbReference type="AlphaFoldDB" id="A0A8J2SI58"/>
<dbReference type="EMBL" id="CAKKNE010000003">
    <property type="protein sequence ID" value="CAH0372443.1"/>
    <property type="molecule type" value="Genomic_DNA"/>
</dbReference>
<reference evidence="3" key="1">
    <citation type="submission" date="2021-11" db="EMBL/GenBank/DDBJ databases">
        <authorList>
            <consortium name="Genoscope - CEA"/>
            <person name="William W."/>
        </authorList>
    </citation>
    <scope>NUCLEOTIDE SEQUENCE</scope>
</reference>
<evidence type="ECO:0000313" key="3">
    <source>
        <dbReference type="EMBL" id="CAH0372443.1"/>
    </source>
</evidence>
<evidence type="ECO:0000256" key="2">
    <source>
        <dbReference type="SAM" id="SignalP"/>
    </source>
</evidence>
<gene>
    <name evidence="3" type="ORF">PECAL_3P24410</name>
</gene>
<evidence type="ECO:0000256" key="1">
    <source>
        <dbReference type="SAM" id="MobiDB-lite"/>
    </source>
</evidence>
<accession>A0A8J2SI58</accession>
<organism evidence="3 4">
    <name type="scientific">Pelagomonas calceolata</name>
    <dbReference type="NCBI Taxonomy" id="35677"/>
    <lineage>
        <taxon>Eukaryota</taxon>
        <taxon>Sar</taxon>
        <taxon>Stramenopiles</taxon>
        <taxon>Ochrophyta</taxon>
        <taxon>Pelagophyceae</taxon>
        <taxon>Pelagomonadales</taxon>
        <taxon>Pelagomonadaceae</taxon>
        <taxon>Pelagomonas</taxon>
    </lineage>
</organism>
<dbReference type="SUPFAM" id="SSF56112">
    <property type="entry name" value="Protein kinase-like (PK-like)"/>
    <property type="match status" value="1"/>
</dbReference>
<dbReference type="InterPro" id="IPR011009">
    <property type="entry name" value="Kinase-like_dom_sf"/>
</dbReference>
<dbReference type="Proteomes" id="UP000789595">
    <property type="component" value="Unassembled WGS sequence"/>
</dbReference>
<comment type="caution">
    <text evidence="3">The sequence shown here is derived from an EMBL/GenBank/DDBJ whole genome shotgun (WGS) entry which is preliminary data.</text>
</comment>
<proteinExistence type="predicted"/>
<feature type="region of interest" description="Disordered" evidence="1">
    <location>
        <begin position="18"/>
        <end position="42"/>
    </location>
</feature>
<protein>
    <recommendedName>
        <fullName evidence="5">Protein kinase domain-containing protein</fullName>
    </recommendedName>
</protein>
<feature type="signal peptide" evidence="2">
    <location>
        <begin position="1"/>
        <end position="16"/>
    </location>
</feature>
<sequence length="682" mass="74893">MRTVLLLLGALAEGRTWLSQTKQKPKQARRAPPPGAGVSPLDDAVARTTSVAAWFRGGPPPRHWVATLPNNYRGGALLGQGTVKKAFAVPNRTDVVLKTRVMHGGARQQTWAEVLYLEFLRGKAGVPKLHGAWQEKRSVYYVVQRLSVPLVENSEPSAAWLKTCRARPLETAVSLIEGVRSFADAGFFDAEHSLDGRKFALSKDGAVYLVDAPAPLATSPVRNVVDWVLRGTWKDRNATKDRTCLADKDCPRLREQGRGERVPGHKRAARETGGWCRNGRCAGIDARAHVYDLATRAWALPLILAEGRFSSQKAKQRLEQLIKRMRSEAPEDRPSLFFFRLEALSTLDAELAPAWPTVVTGDAAAVARAAAAAAWSQGAPPPRHWTTSSSTGYDLGPVLGEGARKKALTVVGRPDVLVKTRVRTSAHKVRSELAARAEVMYLELNRGRRGVPRLYGGWRDAREDRVYYVVQRAGSPIVVDEVSTVPSAAWLAFCRADPVGAATALVECFRSFTSSGYFMEDLHGAQFTLAGNDIYAIDAPETLPNAPVAAVLDWTARKGGTSWGGLKYVEMRLSVHQNCTVDGDCPATSDIELCAFRDCVPGWDQGAREARGWCRKGWCALVDARAHTYDLATRAWALPLMLKEGRFPSLHQKRRLEELIKRMRSEAPEDRPSLSDVLAALG</sequence>